<keyword evidence="1" id="KW-0472">Membrane</keyword>
<evidence type="ECO:0000259" key="2">
    <source>
        <dbReference type="Pfam" id="PF04892"/>
    </source>
</evidence>
<feature type="domain" description="VanZ-like" evidence="2">
    <location>
        <begin position="58"/>
        <end position="142"/>
    </location>
</feature>
<dbReference type="PANTHER" id="PTHR28008">
    <property type="entry name" value="DOMAIN PROTEIN, PUTATIVE (AFU_ORTHOLOGUE AFUA_3G10980)-RELATED"/>
    <property type="match status" value="1"/>
</dbReference>
<feature type="transmembrane region" description="Helical" evidence="1">
    <location>
        <begin position="30"/>
        <end position="48"/>
    </location>
</feature>
<keyword evidence="1" id="KW-1133">Transmembrane helix</keyword>
<evidence type="ECO:0000256" key="1">
    <source>
        <dbReference type="SAM" id="Phobius"/>
    </source>
</evidence>
<dbReference type="Pfam" id="PF04892">
    <property type="entry name" value="VanZ"/>
    <property type="match status" value="1"/>
</dbReference>
<reference evidence="3 4" key="1">
    <citation type="journal article" date="2019" name="Nat. Microbiol.">
        <title>Mediterranean grassland soil C-N compound turnover is dependent on rainfall and depth, and is mediated by genomically divergent microorganisms.</title>
        <authorList>
            <person name="Diamond S."/>
            <person name="Andeer P.F."/>
            <person name="Li Z."/>
            <person name="Crits-Christoph A."/>
            <person name="Burstein D."/>
            <person name="Anantharaman K."/>
            <person name="Lane K.R."/>
            <person name="Thomas B.C."/>
            <person name="Pan C."/>
            <person name="Northen T.R."/>
            <person name="Banfield J.F."/>
        </authorList>
    </citation>
    <scope>NUCLEOTIDE SEQUENCE [LARGE SCALE GENOMIC DNA]</scope>
    <source>
        <strain evidence="3">WS_10</strain>
    </source>
</reference>
<accession>A0A538U7S4</accession>
<keyword evidence="1" id="KW-0812">Transmembrane</keyword>
<comment type="caution">
    <text evidence="3">The sequence shown here is derived from an EMBL/GenBank/DDBJ whole genome shotgun (WGS) entry which is preliminary data.</text>
</comment>
<proteinExistence type="predicted"/>
<gene>
    <name evidence="3" type="ORF">E6K80_04645</name>
</gene>
<dbReference type="AlphaFoldDB" id="A0A538U7S4"/>
<dbReference type="InterPro" id="IPR006976">
    <property type="entry name" value="VanZ-like"/>
</dbReference>
<organism evidence="3 4">
    <name type="scientific">Eiseniibacteriota bacterium</name>
    <dbReference type="NCBI Taxonomy" id="2212470"/>
    <lineage>
        <taxon>Bacteria</taxon>
        <taxon>Candidatus Eiseniibacteriota</taxon>
    </lineage>
</organism>
<dbReference type="NCBIfam" id="NF037970">
    <property type="entry name" value="vanZ_1"/>
    <property type="match status" value="1"/>
</dbReference>
<evidence type="ECO:0000313" key="4">
    <source>
        <dbReference type="Proteomes" id="UP000319836"/>
    </source>
</evidence>
<protein>
    <recommendedName>
        <fullName evidence="2">VanZ-like domain-containing protein</fullName>
    </recommendedName>
</protein>
<name>A0A538U7S4_UNCEI</name>
<dbReference type="Proteomes" id="UP000319836">
    <property type="component" value="Unassembled WGS sequence"/>
</dbReference>
<sequence length="145" mass="15863">MARAILRAASRHQLTEDAALAQGVPRRTFVPYWLPVLGYVSLIFVLSAQPGLQPPFHFQNADKVCHMTEYGGLGVLLARALNTLPRFRNLLAACLLAIAIGAAIAAADEVFQSTVPDRDPDVLDWVADTIGLSLAQVVYLWVRRP</sequence>
<feature type="transmembrane region" description="Helical" evidence="1">
    <location>
        <begin position="122"/>
        <end position="142"/>
    </location>
</feature>
<dbReference type="PANTHER" id="PTHR28008:SF1">
    <property type="entry name" value="DOMAIN PROTEIN, PUTATIVE (AFU_ORTHOLOGUE AFUA_3G10980)-RELATED"/>
    <property type="match status" value="1"/>
</dbReference>
<feature type="transmembrane region" description="Helical" evidence="1">
    <location>
        <begin position="89"/>
        <end position="107"/>
    </location>
</feature>
<evidence type="ECO:0000313" key="3">
    <source>
        <dbReference type="EMBL" id="TMQ71759.1"/>
    </source>
</evidence>
<dbReference type="EMBL" id="VBPA01000104">
    <property type="protein sequence ID" value="TMQ71759.1"/>
    <property type="molecule type" value="Genomic_DNA"/>
</dbReference>